<proteinExistence type="inferred from homology"/>
<evidence type="ECO:0000256" key="3">
    <source>
        <dbReference type="ARBA" id="ARBA00022912"/>
    </source>
</evidence>
<dbReference type="RefSeq" id="WP_116419500.1">
    <property type="nucleotide sequence ID" value="NZ_NBXC01000027.1"/>
</dbReference>
<feature type="domain" description="Phosphotyrosine protein phosphatase I" evidence="5">
    <location>
        <begin position="22"/>
        <end position="211"/>
    </location>
</feature>
<dbReference type="InterPro" id="IPR050438">
    <property type="entry name" value="LMW_PTPase"/>
</dbReference>
<protein>
    <recommendedName>
        <fullName evidence="5">Phosphotyrosine protein phosphatase I domain-containing protein</fullName>
    </recommendedName>
</protein>
<comment type="similarity">
    <text evidence="1">Belongs to the low molecular weight phosphotyrosine protein phosphatase family.</text>
</comment>
<feature type="active site" evidence="4">
    <location>
        <position position="34"/>
    </location>
</feature>
<evidence type="ECO:0000313" key="6">
    <source>
        <dbReference type="EMBL" id="RFA25401.1"/>
    </source>
</evidence>
<dbReference type="PANTHER" id="PTHR11717">
    <property type="entry name" value="LOW MOLECULAR WEIGHT PROTEIN TYROSINE PHOSPHATASE"/>
    <property type="match status" value="1"/>
</dbReference>
<dbReference type="AlphaFoldDB" id="A0A3E0W783"/>
<dbReference type="OrthoDB" id="9784339at2"/>
<keyword evidence="2" id="KW-0378">Hydrolase</keyword>
<evidence type="ECO:0000313" key="7">
    <source>
        <dbReference type="Proteomes" id="UP000257080"/>
    </source>
</evidence>
<dbReference type="GO" id="GO:0004725">
    <property type="term" value="F:protein tyrosine phosphatase activity"/>
    <property type="evidence" value="ECO:0007669"/>
    <property type="project" value="InterPro"/>
</dbReference>
<sequence>MAELSLRDRAKAKTRKPSSEPFIILFVCTGNVCRSPLAEQLFAAKIAEVGLGELIIVHSAGTAALVGQGMPAQAAALSEGLGGHPEPHRARLLTAEMVMDADIVLALAREHRGSVAQLVPKAQARTFTLIEFARLLHAASQEHRIASEPALPEVPDFLRDLVERAALFRGVVGGPGEPELDDVLDPYRRSQQSYDLSTQQITQAAKVIVAALEQIVGPRR</sequence>
<dbReference type="SMART" id="SM00226">
    <property type="entry name" value="LMWPc"/>
    <property type="match status" value="1"/>
</dbReference>
<dbReference type="PANTHER" id="PTHR11717:SF31">
    <property type="entry name" value="LOW MOLECULAR WEIGHT PROTEIN-TYROSINE-PHOSPHATASE ETP-RELATED"/>
    <property type="match status" value="1"/>
</dbReference>
<dbReference type="PRINTS" id="PR00719">
    <property type="entry name" value="LMWPTPASE"/>
</dbReference>
<evidence type="ECO:0000256" key="4">
    <source>
        <dbReference type="PIRSR" id="PIRSR617867-1"/>
    </source>
</evidence>
<dbReference type="EMBL" id="NBXE01000031">
    <property type="protein sequence ID" value="RFA25401.1"/>
    <property type="molecule type" value="Genomic_DNA"/>
</dbReference>
<dbReference type="Gene3D" id="3.40.50.2300">
    <property type="match status" value="1"/>
</dbReference>
<reference evidence="6 7" key="1">
    <citation type="submission" date="2017-04" db="EMBL/GenBank/DDBJ databases">
        <title>Comparative genome analysis of Subtercola boreus.</title>
        <authorList>
            <person name="Cho Y.-J."/>
            <person name="Cho A."/>
            <person name="Kim O.-S."/>
            <person name="Lee J.-I."/>
        </authorList>
    </citation>
    <scope>NUCLEOTIDE SEQUENCE [LARGE SCALE GENOMIC DNA]</scope>
    <source>
        <strain evidence="6 7">P28004</strain>
    </source>
</reference>
<dbReference type="Proteomes" id="UP000257080">
    <property type="component" value="Unassembled WGS sequence"/>
</dbReference>
<keyword evidence="3" id="KW-0904">Protein phosphatase</keyword>
<feature type="active site" description="Nucleophile" evidence="4">
    <location>
        <position position="28"/>
    </location>
</feature>
<accession>A0A3E0W783</accession>
<evidence type="ECO:0000256" key="1">
    <source>
        <dbReference type="ARBA" id="ARBA00011063"/>
    </source>
</evidence>
<gene>
    <name evidence="6" type="ORF">B7R25_13555</name>
</gene>
<dbReference type="Pfam" id="PF01451">
    <property type="entry name" value="LMWPc"/>
    <property type="match status" value="1"/>
</dbReference>
<dbReference type="InterPro" id="IPR023485">
    <property type="entry name" value="Ptyr_pPase"/>
</dbReference>
<name>A0A3E0W783_9MICO</name>
<organism evidence="6 7">
    <name type="scientific">Subtercola boreus</name>
    <dbReference type="NCBI Taxonomy" id="120213"/>
    <lineage>
        <taxon>Bacteria</taxon>
        <taxon>Bacillati</taxon>
        <taxon>Actinomycetota</taxon>
        <taxon>Actinomycetes</taxon>
        <taxon>Micrococcales</taxon>
        <taxon>Microbacteriaceae</taxon>
        <taxon>Subtercola</taxon>
    </lineage>
</organism>
<dbReference type="InterPro" id="IPR017867">
    <property type="entry name" value="Tyr_phospatase_low_mol_wt"/>
</dbReference>
<comment type="caution">
    <text evidence="6">The sequence shown here is derived from an EMBL/GenBank/DDBJ whole genome shotgun (WGS) entry which is preliminary data.</text>
</comment>
<dbReference type="InterPro" id="IPR036196">
    <property type="entry name" value="Ptyr_pPase_sf"/>
</dbReference>
<evidence type="ECO:0000256" key="2">
    <source>
        <dbReference type="ARBA" id="ARBA00022801"/>
    </source>
</evidence>
<evidence type="ECO:0000259" key="5">
    <source>
        <dbReference type="SMART" id="SM00226"/>
    </source>
</evidence>
<dbReference type="SUPFAM" id="SSF52788">
    <property type="entry name" value="Phosphotyrosine protein phosphatases I"/>
    <property type="match status" value="1"/>
</dbReference>